<dbReference type="GO" id="GO:0000107">
    <property type="term" value="F:imidazoleglycerol-phosphate synthase activity"/>
    <property type="evidence" value="ECO:0007669"/>
    <property type="project" value="TreeGrafter"/>
</dbReference>
<organism evidence="12 13">
    <name type="scientific">Acanthopleuribacter pedis</name>
    <dbReference type="NCBI Taxonomy" id="442870"/>
    <lineage>
        <taxon>Bacteria</taxon>
        <taxon>Pseudomonadati</taxon>
        <taxon>Acidobacteriota</taxon>
        <taxon>Holophagae</taxon>
        <taxon>Acanthopleuribacterales</taxon>
        <taxon>Acanthopleuribacteraceae</taxon>
        <taxon>Acanthopleuribacter</taxon>
    </lineage>
</organism>
<keyword evidence="3" id="KW-0028">Amino-acid biosynthesis</keyword>
<evidence type="ECO:0000256" key="5">
    <source>
        <dbReference type="ARBA" id="ARBA00022962"/>
    </source>
</evidence>
<keyword evidence="6" id="KW-0368">Histidine biosynthesis</keyword>
<evidence type="ECO:0000256" key="7">
    <source>
        <dbReference type="ARBA" id="ARBA00023239"/>
    </source>
</evidence>
<dbReference type="GO" id="GO:0004359">
    <property type="term" value="F:glutaminase activity"/>
    <property type="evidence" value="ECO:0007669"/>
    <property type="project" value="UniProtKB-EC"/>
</dbReference>
<dbReference type="PIRSF" id="PIRSF000495">
    <property type="entry name" value="Amidotransf_hisH"/>
    <property type="match status" value="1"/>
</dbReference>
<dbReference type="InterPro" id="IPR010139">
    <property type="entry name" value="Imidazole-glycPsynth_HisH"/>
</dbReference>
<dbReference type="AlphaFoldDB" id="A0A8J7QH24"/>
<dbReference type="GO" id="GO:0016829">
    <property type="term" value="F:lyase activity"/>
    <property type="evidence" value="ECO:0007669"/>
    <property type="project" value="UniProtKB-KW"/>
</dbReference>
<feature type="domain" description="Glutamine amidotransferase" evidence="11">
    <location>
        <begin position="11"/>
        <end position="175"/>
    </location>
</feature>
<dbReference type="PROSITE" id="PS51273">
    <property type="entry name" value="GATASE_TYPE_1"/>
    <property type="match status" value="1"/>
</dbReference>
<keyword evidence="5" id="KW-0315">Glutamine amidotransferase</keyword>
<keyword evidence="13" id="KW-1185">Reference proteome</keyword>
<dbReference type="RefSeq" id="WP_243436007.1">
    <property type="nucleotide sequence ID" value="NZ_JAFREP010000016.1"/>
</dbReference>
<accession>A0A8J7QH24</accession>
<evidence type="ECO:0000313" key="13">
    <source>
        <dbReference type="Proteomes" id="UP000664417"/>
    </source>
</evidence>
<comment type="subunit">
    <text evidence="2">Heterodimer of HisH and HisF.</text>
</comment>
<dbReference type="Pfam" id="PF00117">
    <property type="entry name" value="GATase"/>
    <property type="match status" value="1"/>
</dbReference>
<dbReference type="InterPro" id="IPR029062">
    <property type="entry name" value="Class_I_gatase-like"/>
</dbReference>
<dbReference type="Proteomes" id="UP000664417">
    <property type="component" value="Unassembled WGS sequence"/>
</dbReference>
<dbReference type="GO" id="GO:0000105">
    <property type="term" value="P:L-histidine biosynthetic process"/>
    <property type="evidence" value="ECO:0007669"/>
    <property type="project" value="UniProtKB-UniPathway"/>
</dbReference>
<reference evidence="12" key="1">
    <citation type="submission" date="2021-03" db="EMBL/GenBank/DDBJ databases">
        <authorList>
            <person name="Wang G."/>
        </authorList>
    </citation>
    <scope>NUCLEOTIDE SEQUENCE</scope>
    <source>
        <strain evidence="12">KCTC 12899</strain>
    </source>
</reference>
<sequence length="187" mass="20147">MIGIVQPDSGNITSICDSVARLGLDYRLLPEPQLDGITHLILPGQGRFGAVMRYLHRTGWADALTQWVADGKPLVGICVGLQVLFQSSAEDDDPGLGILPGRVEWVQAPKRPMMGWAPVAFNNIDLPDGDAYFVNSYVVPESEHAVATVTYGASFAAAVARDNVVAFQFHPEKSGAWGQEVLGLCLK</sequence>
<dbReference type="EMBL" id="JAFREP010000016">
    <property type="protein sequence ID" value="MBO1320231.1"/>
    <property type="molecule type" value="Genomic_DNA"/>
</dbReference>
<evidence type="ECO:0000256" key="1">
    <source>
        <dbReference type="ARBA" id="ARBA00005091"/>
    </source>
</evidence>
<gene>
    <name evidence="12" type="primary">hisH</name>
    <name evidence="12" type="ORF">J3U88_17280</name>
</gene>
<evidence type="ECO:0000259" key="11">
    <source>
        <dbReference type="Pfam" id="PF00117"/>
    </source>
</evidence>
<evidence type="ECO:0000256" key="6">
    <source>
        <dbReference type="ARBA" id="ARBA00023102"/>
    </source>
</evidence>
<dbReference type="Gene3D" id="3.40.50.880">
    <property type="match status" value="1"/>
</dbReference>
<name>A0A8J7QH24_9BACT</name>
<dbReference type="NCBIfam" id="TIGR01855">
    <property type="entry name" value="IMP_synth_hisH"/>
    <property type="match status" value="1"/>
</dbReference>
<dbReference type="UniPathway" id="UPA00031">
    <property type="reaction ID" value="UER00010"/>
</dbReference>
<keyword evidence="4" id="KW-0378">Hydrolase</keyword>
<comment type="catalytic activity">
    <reaction evidence="9">
        <text>L-glutamine + H2O = L-glutamate + NH4(+)</text>
        <dbReference type="Rhea" id="RHEA:15889"/>
        <dbReference type="ChEBI" id="CHEBI:15377"/>
        <dbReference type="ChEBI" id="CHEBI:28938"/>
        <dbReference type="ChEBI" id="CHEBI:29985"/>
        <dbReference type="ChEBI" id="CHEBI:58359"/>
        <dbReference type="EC" id="3.5.1.2"/>
    </reaction>
</comment>
<evidence type="ECO:0000256" key="9">
    <source>
        <dbReference type="ARBA" id="ARBA00049534"/>
    </source>
</evidence>
<feature type="active site" description="Nucleophile" evidence="10">
    <location>
        <position position="78"/>
    </location>
</feature>
<dbReference type="InterPro" id="IPR017926">
    <property type="entry name" value="GATASE"/>
</dbReference>
<evidence type="ECO:0000256" key="8">
    <source>
        <dbReference type="ARBA" id="ARBA00047838"/>
    </source>
</evidence>
<evidence type="ECO:0000256" key="2">
    <source>
        <dbReference type="ARBA" id="ARBA00011152"/>
    </source>
</evidence>
<evidence type="ECO:0000313" key="12">
    <source>
        <dbReference type="EMBL" id="MBO1320231.1"/>
    </source>
</evidence>
<feature type="active site" evidence="10">
    <location>
        <position position="170"/>
    </location>
</feature>
<protein>
    <submittedName>
        <fullName evidence="12">Imidazole glycerol phosphate synthase subunit HisH</fullName>
    </submittedName>
</protein>
<dbReference type="SUPFAM" id="SSF52317">
    <property type="entry name" value="Class I glutamine amidotransferase-like"/>
    <property type="match status" value="1"/>
</dbReference>
<evidence type="ECO:0000256" key="10">
    <source>
        <dbReference type="PIRSR" id="PIRSR000495-1"/>
    </source>
</evidence>
<proteinExistence type="predicted"/>
<dbReference type="PANTHER" id="PTHR42701:SF1">
    <property type="entry name" value="IMIDAZOLE GLYCEROL PHOSPHATE SYNTHASE SUBUNIT HISH"/>
    <property type="match status" value="1"/>
</dbReference>
<feature type="active site" evidence="10">
    <location>
        <position position="172"/>
    </location>
</feature>
<comment type="pathway">
    <text evidence="1">Amino-acid biosynthesis; L-histidine biosynthesis; L-histidine from 5-phospho-alpha-D-ribose 1-diphosphate: step 5/9.</text>
</comment>
<keyword evidence="7" id="KW-0456">Lyase</keyword>
<dbReference type="PANTHER" id="PTHR42701">
    <property type="entry name" value="IMIDAZOLE GLYCEROL PHOSPHATE SYNTHASE SUBUNIT HISH"/>
    <property type="match status" value="1"/>
</dbReference>
<evidence type="ECO:0000256" key="4">
    <source>
        <dbReference type="ARBA" id="ARBA00022801"/>
    </source>
</evidence>
<comment type="caution">
    <text evidence="12">The sequence shown here is derived from an EMBL/GenBank/DDBJ whole genome shotgun (WGS) entry which is preliminary data.</text>
</comment>
<comment type="catalytic activity">
    <reaction evidence="8">
        <text>5-[(5-phospho-1-deoxy-D-ribulos-1-ylimino)methylamino]-1-(5-phospho-beta-D-ribosyl)imidazole-4-carboxamide + L-glutamine = D-erythro-1-(imidazol-4-yl)glycerol 3-phosphate + 5-amino-1-(5-phospho-beta-D-ribosyl)imidazole-4-carboxamide + L-glutamate + H(+)</text>
        <dbReference type="Rhea" id="RHEA:24793"/>
        <dbReference type="ChEBI" id="CHEBI:15378"/>
        <dbReference type="ChEBI" id="CHEBI:29985"/>
        <dbReference type="ChEBI" id="CHEBI:58278"/>
        <dbReference type="ChEBI" id="CHEBI:58359"/>
        <dbReference type="ChEBI" id="CHEBI:58475"/>
        <dbReference type="ChEBI" id="CHEBI:58525"/>
        <dbReference type="EC" id="4.3.2.10"/>
    </reaction>
</comment>
<evidence type="ECO:0000256" key="3">
    <source>
        <dbReference type="ARBA" id="ARBA00022605"/>
    </source>
</evidence>